<evidence type="ECO:0000313" key="3">
    <source>
        <dbReference type="Proteomes" id="UP000796880"/>
    </source>
</evidence>
<sequence length="429" mass="49640">MDHGEVSKALSPKSTNINFLPQELKCNILSRLSVKLLCICRLVSKEWLGIISAPYFQALHLDRSKENHMLLLLDQFVDIDADEDDELESDEDEYGYQENEDLLNNEEDYIEEMGQIYYQAGYNVNRYPRKQLFRITAMDLRGMTQYVFRMPVKGNFEMLPSNHGLVCFNNNDDFYIYNPSTQEFTTTPVASPSTCEGMNSSFGYLPSTREYKLAHMYDQSLSVFSYNIGCEIYTLSVGTPSPGVVTSQQNCWKQVKQTCPYLVEGRGVLVNDTFYWLIWDERANRVNKLILSLDLEREKFEVVRHPPVISYETGIIQVHDIHLVELRGYLCLAGTYASPQVLDIWVLEDYRDIVWVKKYSIVLSMLDGFSIQLSEITVLGYQNGEIIVDSGEEGLDFYNVETKTFRRQNKMNLKDDTKLCLYTDCFDSF</sequence>
<comment type="caution">
    <text evidence="2">The sequence shown here is derived from an EMBL/GenBank/DDBJ whole genome shotgun (WGS) entry which is preliminary data.</text>
</comment>
<evidence type="ECO:0000259" key="1">
    <source>
        <dbReference type="PROSITE" id="PS50181"/>
    </source>
</evidence>
<dbReference type="Pfam" id="PF08268">
    <property type="entry name" value="FBA_3"/>
    <property type="match status" value="1"/>
</dbReference>
<reference evidence="2" key="1">
    <citation type="submission" date="2020-03" db="EMBL/GenBank/DDBJ databases">
        <title>A high-quality chromosome-level genome assembly of a woody plant with both climbing and erect habits, Rhamnella rubrinervis.</title>
        <authorList>
            <person name="Lu Z."/>
            <person name="Yang Y."/>
            <person name="Zhu X."/>
            <person name="Sun Y."/>
        </authorList>
    </citation>
    <scope>NUCLEOTIDE SEQUENCE</scope>
    <source>
        <strain evidence="2">BYM</strain>
        <tissue evidence="2">Leaf</tissue>
    </source>
</reference>
<evidence type="ECO:0000313" key="2">
    <source>
        <dbReference type="EMBL" id="KAF3437269.1"/>
    </source>
</evidence>
<dbReference type="PROSITE" id="PS50181">
    <property type="entry name" value="FBOX"/>
    <property type="match status" value="1"/>
</dbReference>
<dbReference type="PANTHER" id="PTHR31111">
    <property type="entry name" value="BNAA05G37150D PROTEIN-RELATED"/>
    <property type="match status" value="1"/>
</dbReference>
<dbReference type="PANTHER" id="PTHR31111:SF136">
    <property type="entry name" value="F-BOX ASSOCIATED DOMAIN-CONTAINING PROTEIN"/>
    <property type="match status" value="1"/>
</dbReference>
<dbReference type="Pfam" id="PF00646">
    <property type="entry name" value="F-box"/>
    <property type="match status" value="1"/>
</dbReference>
<feature type="domain" description="F-box" evidence="1">
    <location>
        <begin position="14"/>
        <end position="59"/>
    </location>
</feature>
<dbReference type="AlphaFoldDB" id="A0A8K0E0B7"/>
<organism evidence="2 3">
    <name type="scientific">Rhamnella rubrinervis</name>
    <dbReference type="NCBI Taxonomy" id="2594499"/>
    <lineage>
        <taxon>Eukaryota</taxon>
        <taxon>Viridiplantae</taxon>
        <taxon>Streptophyta</taxon>
        <taxon>Embryophyta</taxon>
        <taxon>Tracheophyta</taxon>
        <taxon>Spermatophyta</taxon>
        <taxon>Magnoliopsida</taxon>
        <taxon>eudicotyledons</taxon>
        <taxon>Gunneridae</taxon>
        <taxon>Pentapetalae</taxon>
        <taxon>rosids</taxon>
        <taxon>fabids</taxon>
        <taxon>Rosales</taxon>
        <taxon>Rhamnaceae</taxon>
        <taxon>rhamnoid group</taxon>
        <taxon>Rhamneae</taxon>
        <taxon>Rhamnella</taxon>
    </lineage>
</organism>
<dbReference type="OrthoDB" id="687122at2759"/>
<dbReference type="Proteomes" id="UP000796880">
    <property type="component" value="Unassembled WGS sequence"/>
</dbReference>
<name>A0A8K0E0B7_9ROSA</name>
<dbReference type="InterPro" id="IPR001810">
    <property type="entry name" value="F-box_dom"/>
</dbReference>
<dbReference type="InterPro" id="IPR013187">
    <property type="entry name" value="F-box-assoc_dom_typ3"/>
</dbReference>
<dbReference type="NCBIfam" id="TIGR01640">
    <property type="entry name" value="F_box_assoc_1"/>
    <property type="match status" value="1"/>
</dbReference>
<protein>
    <recommendedName>
        <fullName evidence="1">F-box domain-containing protein</fullName>
    </recommendedName>
</protein>
<dbReference type="InterPro" id="IPR036047">
    <property type="entry name" value="F-box-like_dom_sf"/>
</dbReference>
<keyword evidence="3" id="KW-1185">Reference proteome</keyword>
<proteinExistence type="predicted"/>
<dbReference type="SUPFAM" id="SSF81383">
    <property type="entry name" value="F-box domain"/>
    <property type="match status" value="1"/>
</dbReference>
<dbReference type="EMBL" id="VOIH02000009">
    <property type="protein sequence ID" value="KAF3437269.1"/>
    <property type="molecule type" value="Genomic_DNA"/>
</dbReference>
<accession>A0A8K0E0B7</accession>
<dbReference type="InterPro" id="IPR017451">
    <property type="entry name" value="F-box-assoc_interact_dom"/>
</dbReference>
<gene>
    <name evidence="2" type="ORF">FNV43_RR20022</name>
</gene>
<dbReference type="SMART" id="SM00256">
    <property type="entry name" value="FBOX"/>
    <property type="match status" value="1"/>
</dbReference>
<dbReference type="Gene3D" id="1.20.1280.50">
    <property type="match status" value="1"/>
</dbReference>